<organism evidence="1 2">
    <name type="scientific">Adhaeribacter radiodurans</name>
    <dbReference type="NCBI Taxonomy" id="2745197"/>
    <lineage>
        <taxon>Bacteria</taxon>
        <taxon>Pseudomonadati</taxon>
        <taxon>Bacteroidota</taxon>
        <taxon>Cytophagia</taxon>
        <taxon>Cytophagales</taxon>
        <taxon>Hymenobacteraceae</taxon>
        <taxon>Adhaeribacter</taxon>
    </lineage>
</organism>
<sequence>MIKPWIWTSERNEEDNPIAFKIIQLPSDTYAAFGSFPIGYNPVHLPLRFVKDK</sequence>
<evidence type="ECO:0000313" key="1">
    <source>
        <dbReference type="EMBL" id="QMU30623.1"/>
    </source>
</evidence>
<name>A0A7L7LCW8_9BACT</name>
<dbReference type="Proteomes" id="UP000514509">
    <property type="component" value="Chromosome"/>
</dbReference>
<reference evidence="1 2" key="1">
    <citation type="submission" date="2020-08" db="EMBL/GenBank/DDBJ databases">
        <title>Adhaeribacter dokdonensis sp. nov., isolated from the rhizosphere of Elymus tsukushiensis, a plant native to the Dokdo Islands, Republic of Korea.</title>
        <authorList>
            <person name="Ghim S.Y."/>
        </authorList>
    </citation>
    <scope>NUCLEOTIDE SEQUENCE [LARGE SCALE GENOMIC DNA]</scope>
    <source>
        <strain evidence="1 2">KUDC8001</strain>
    </source>
</reference>
<evidence type="ECO:0000313" key="2">
    <source>
        <dbReference type="Proteomes" id="UP000514509"/>
    </source>
</evidence>
<accession>A0A7L7LCW8</accession>
<gene>
    <name evidence="1" type="ORF">HUW48_22495</name>
</gene>
<proteinExistence type="predicted"/>
<protein>
    <submittedName>
        <fullName evidence="1">Uncharacterized protein</fullName>
    </submittedName>
</protein>
<dbReference type="AlphaFoldDB" id="A0A7L7LCW8"/>
<dbReference type="KEGG" id="add:HUW48_22495"/>
<keyword evidence="2" id="KW-1185">Reference proteome</keyword>
<dbReference type="EMBL" id="CP055153">
    <property type="protein sequence ID" value="QMU30623.1"/>
    <property type="molecule type" value="Genomic_DNA"/>
</dbReference>
<dbReference type="RefSeq" id="WP_182413067.1">
    <property type="nucleotide sequence ID" value="NZ_CP055153.1"/>
</dbReference>